<accession>A0A6A4N8Z0</accession>
<protein>
    <submittedName>
        <fullName evidence="2">Uncharacterized protein</fullName>
    </submittedName>
</protein>
<dbReference type="EMBL" id="WOCE01000021">
    <property type="protein sequence ID" value="KAE9590356.1"/>
    <property type="molecule type" value="Genomic_DNA"/>
</dbReference>
<keyword evidence="3" id="KW-1185">Reference proteome</keyword>
<keyword evidence="1" id="KW-0472">Membrane</keyword>
<feature type="transmembrane region" description="Helical" evidence="1">
    <location>
        <begin position="12"/>
        <end position="38"/>
    </location>
</feature>
<organism evidence="2 3">
    <name type="scientific">Lupinus albus</name>
    <name type="common">White lupine</name>
    <name type="synonym">Lupinus termis</name>
    <dbReference type="NCBI Taxonomy" id="3870"/>
    <lineage>
        <taxon>Eukaryota</taxon>
        <taxon>Viridiplantae</taxon>
        <taxon>Streptophyta</taxon>
        <taxon>Embryophyta</taxon>
        <taxon>Tracheophyta</taxon>
        <taxon>Spermatophyta</taxon>
        <taxon>Magnoliopsida</taxon>
        <taxon>eudicotyledons</taxon>
        <taxon>Gunneridae</taxon>
        <taxon>Pentapetalae</taxon>
        <taxon>rosids</taxon>
        <taxon>fabids</taxon>
        <taxon>Fabales</taxon>
        <taxon>Fabaceae</taxon>
        <taxon>Papilionoideae</taxon>
        <taxon>50 kb inversion clade</taxon>
        <taxon>genistoids sensu lato</taxon>
        <taxon>core genistoids</taxon>
        <taxon>Genisteae</taxon>
        <taxon>Lupinus</taxon>
    </lineage>
</organism>
<dbReference type="Proteomes" id="UP000447434">
    <property type="component" value="Chromosome 21"/>
</dbReference>
<evidence type="ECO:0000313" key="3">
    <source>
        <dbReference type="Proteomes" id="UP000447434"/>
    </source>
</evidence>
<sequence length="52" mass="5890">MNCAMMFFSNGSVYGVAVVVIINQITIAFTIVCLMSFLNSMSSLNYFKHHFF</sequence>
<proteinExistence type="predicted"/>
<keyword evidence="1" id="KW-1133">Transmembrane helix</keyword>
<comment type="caution">
    <text evidence="2">The sequence shown here is derived from an EMBL/GenBank/DDBJ whole genome shotgun (WGS) entry which is preliminary data.</text>
</comment>
<dbReference type="AlphaFoldDB" id="A0A6A4N8Z0"/>
<reference evidence="3" key="1">
    <citation type="journal article" date="2020" name="Nat. Commun.">
        <title>Genome sequence of the cluster root forming white lupin.</title>
        <authorList>
            <person name="Hufnagel B."/>
            <person name="Marques A."/>
            <person name="Soriano A."/>
            <person name="Marques L."/>
            <person name="Divol F."/>
            <person name="Doumas P."/>
            <person name="Sallet E."/>
            <person name="Mancinotti D."/>
            <person name="Carrere S."/>
            <person name="Marande W."/>
            <person name="Arribat S."/>
            <person name="Keller J."/>
            <person name="Huneau C."/>
            <person name="Blein T."/>
            <person name="Aime D."/>
            <person name="Laguerre M."/>
            <person name="Taylor J."/>
            <person name="Schubert V."/>
            <person name="Nelson M."/>
            <person name="Geu-Flores F."/>
            <person name="Crespi M."/>
            <person name="Gallardo-Guerrero K."/>
            <person name="Delaux P.-M."/>
            <person name="Salse J."/>
            <person name="Berges H."/>
            <person name="Guyot R."/>
            <person name="Gouzy J."/>
            <person name="Peret B."/>
        </authorList>
    </citation>
    <scope>NUCLEOTIDE SEQUENCE [LARGE SCALE GENOMIC DNA]</scope>
    <source>
        <strain evidence="3">cv. Amiga</strain>
    </source>
</reference>
<name>A0A6A4N8Z0_LUPAL</name>
<gene>
    <name evidence="2" type="ORF">Lalb_Chr21g0318731</name>
</gene>
<evidence type="ECO:0000256" key="1">
    <source>
        <dbReference type="SAM" id="Phobius"/>
    </source>
</evidence>
<keyword evidence="1" id="KW-0812">Transmembrane</keyword>
<evidence type="ECO:0000313" key="2">
    <source>
        <dbReference type="EMBL" id="KAE9590356.1"/>
    </source>
</evidence>